<evidence type="ECO:0008006" key="3">
    <source>
        <dbReference type="Google" id="ProtNLM"/>
    </source>
</evidence>
<dbReference type="GO" id="GO:0008684">
    <property type="term" value="F:2-oxopent-4-enoate hydratase activity"/>
    <property type="evidence" value="ECO:0007669"/>
    <property type="project" value="TreeGrafter"/>
</dbReference>
<dbReference type="PANTHER" id="PTHR30143">
    <property type="entry name" value="ACID HYDRATASE"/>
    <property type="match status" value="1"/>
</dbReference>
<dbReference type="InterPro" id="IPR036663">
    <property type="entry name" value="Fumarylacetoacetase_C_sf"/>
</dbReference>
<dbReference type="AlphaFoldDB" id="A0A2N9WRE5"/>
<comment type="caution">
    <text evidence="1">The sequence shown here is derived from an EMBL/GenBank/DDBJ whole genome shotgun (WGS) entry which is preliminary data.</text>
</comment>
<dbReference type="GO" id="GO:0005737">
    <property type="term" value="C:cytoplasm"/>
    <property type="evidence" value="ECO:0007669"/>
    <property type="project" value="TreeGrafter"/>
</dbReference>
<gene>
    <name evidence="1" type="ORF">BGI32_10930</name>
</gene>
<accession>A0A2N9WRE5</accession>
<reference evidence="1 2" key="1">
    <citation type="journal article" date="2017" name="MBio">
        <title>Type VI secretion-mediated competition in the bee gut microbiome.</title>
        <authorList>
            <person name="Steele M.I."/>
            <person name="Kwong W.K."/>
            <person name="Powell J.E."/>
            <person name="Whiteley M."/>
            <person name="Moran N.A."/>
        </authorList>
    </citation>
    <scope>NUCLEOTIDE SEQUENCE [LARGE SCALE GENOMIC DNA]</scope>
    <source>
        <strain evidence="1 2">App2-2</strain>
    </source>
</reference>
<dbReference type="Gene3D" id="3.90.850.10">
    <property type="entry name" value="Fumarylacetoacetase-like, C-terminal domain"/>
    <property type="match status" value="1"/>
</dbReference>
<organism evidence="1 2">
    <name type="scientific">Snodgrassella alvi</name>
    <dbReference type="NCBI Taxonomy" id="1196083"/>
    <lineage>
        <taxon>Bacteria</taxon>
        <taxon>Pseudomonadati</taxon>
        <taxon>Pseudomonadota</taxon>
        <taxon>Betaproteobacteria</taxon>
        <taxon>Neisseriales</taxon>
        <taxon>Neisseriaceae</taxon>
        <taxon>Snodgrassella</taxon>
    </lineage>
</organism>
<proteinExistence type="predicted"/>
<dbReference type="SUPFAM" id="SSF56529">
    <property type="entry name" value="FAH"/>
    <property type="match status" value="1"/>
</dbReference>
<evidence type="ECO:0000313" key="2">
    <source>
        <dbReference type="Proteomes" id="UP000231293"/>
    </source>
</evidence>
<sequence>MDYQKLAASLLQAYEQQQPLSMLNYTESVRDINDAYQIQRMFTAGKTTPLGGYKISLTNKITQMLLRMEEPLYGQLEQRQILRAPATLSLTQMNAPLIEAELGFIAKTDLSYGISDADLLKRVWVTGCMEIPDSRFAHWFPALNKYLIVADGAVGGYIVYGDRIDGHDLQVDALSNIQVELTLDNQTVITAQASAVMDNPLYALQWLLKKLAEHGLSLHAGEVVSSGAFFLTHKLVAGEYSAHFTGAINQSLTLHVLP</sequence>
<dbReference type="EMBL" id="MDVB01000113">
    <property type="protein sequence ID" value="PIT12691.1"/>
    <property type="molecule type" value="Genomic_DNA"/>
</dbReference>
<dbReference type="Proteomes" id="UP000231293">
    <property type="component" value="Unassembled WGS sequence"/>
</dbReference>
<dbReference type="RefSeq" id="WP_100114134.1">
    <property type="nucleotide sequence ID" value="NZ_MDVB01000113.1"/>
</dbReference>
<protein>
    <recommendedName>
        <fullName evidence="3">2-keto-4-pentenoate hydratase</fullName>
    </recommendedName>
</protein>
<evidence type="ECO:0000313" key="1">
    <source>
        <dbReference type="EMBL" id="PIT12691.1"/>
    </source>
</evidence>
<dbReference type="PANTHER" id="PTHR30143:SF0">
    <property type="entry name" value="2-KETO-4-PENTENOATE HYDRATASE"/>
    <property type="match status" value="1"/>
</dbReference>
<dbReference type="InterPro" id="IPR050772">
    <property type="entry name" value="Hydratase-Decarb/MhpD_sf"/>
</dbReference>
<name>A0A2N9WRE5_9NEIS</name>